<protein>
    <submittedName>
        <fullName evidence="3">Unnamed protein product</fullName>
    </submittedName>
</protein>
<dbReference type="InterPro" id="IPR012337">
    <property type="entry name" value="RNaseH-like_sf"/>
</dbReference>
<dbReference type="SMART" id="SM00298">
    <property type="entry name" value="CHROMO"/>
    <property type="match status" value="1"/>
</dbReference>
<feature type="region of interest" description="Disordered" evidence="1">
    <location>
        <begin position="48"/>
        <end position="68"/>
    </location>
</feature>
<organism evidence="3 4">
    <name type="scientific">Phytophthora lilii</name>
    <dbReference type="NCBI Taxonomy" id="2077276"/>
    <lineage>
        <taxon>Eukaryota</taxon>
        <taxon>Sar</taxon>
        <taxon>Stramenopiles</taxon>
        <taxon>Oomycota</taxon>
        <taxon>Peronosporomycetes</taxon>
        <taxon>Peronosporales</taxon>
        <taxon>Peronosporaceae</taxon>
        <taxon>Phytophthora</taxon>
    </lineage>
</organism>
<accession>A0A9W6TVX0</accession>
<dbReference type="InterPro" id="IPR023780">
    <property type="entry name" value="Chromo_domain"/>
</dbReference>
<gene>
    <name evidence="3" type="ORF">Plil01_000824100</name>
</gene>
<evidence type="ECO:0000259" key="2">
    <source>
        <dbReference type="PROSITE" id="PS50013"/>
    </source>
</evidence>
<feature type="region of interest" description="Disordered" evidence="1">
    <location>
        <begin position="211"/>
        <end position="248"/>
    </location>
</feature>
<dbReference type="InterPro" id="IPR016197">
    <property type="entry name" value="Chromo-like_dom_sf"/>
</dbReference>
<keyword evidence="4" id="KW-1185">Reference proteome</keyword>
<evidence type="ECO:0000313" key="3">
    <source>
        <dbReference type="EMBL" id="GMF20996.1"/>
    </source>
</evidence>
<name>A0A9W6TVX0_9STRA</name>
<dbReference type="EMBL" id="BSXW01000392">
    <property type="protein sequence ID" value="GMF20996.1"/>
    <property type="molecule type" value="Genomic_DNA"/>
</dbReference>
<dbReference type="SUPFAM" id="SSF53098">
    <property type="entry name" value="Ribonuclease H-like"/>
    <property type="match status" value="1"/>
</dbReference>
<dbReference type="SUPFAM" id="SSF54160">
    <property type="entry name" value="Chromo domain-like"/>
    <property type="match status" value="1"/>
</dbReference>
<dbReference type="Proteomes" id="UP001165083">
    <property type="component" value="Unassembled WGS sequence"/>
</dbReference>
<comment type="caution">
    <text evidence="3">The sequence shown here is derived from an EMBL/GenBank/DDBJ whole genome shotgun (WGS) entry which is preliminary data.</text>
</comment>
<dbReference type="AlphaFoldDB" id="A0A9W6TVX0"/>
<dbReference type="OrthoDB" id="128383at2759"/>
<proteinExistence type="predicted"/>
<reference evidence="3" key="1">
    <citation type="submission" date="2023-04" db="EMBL/GenBank/DDBJ databases">
        <title>Phytophthora lilii NBRC 32176.</title>
        <authorList>
            <person name="Ichikawa N."/>
            <person name="Sato H."/>
            <person name="Tonouchi N."/>
        </authorList>
    </citation>
    <scope>NUCLEOTIDE SEQUENCE</scope>
    <source>
        <strain evidence="3">NBRC 32176</strain>
    </source>
</reference>
<dbReference type="InterPro" id="IPR052160">
    <property type="entry name" value="Gypsy_RT_Integrase-like"/>
</dbReference>
<sequence>MRIRRHPYQLWSERPGVELGYPHRMRIRRHPHQLWSERPHVDHVTHTARALPARPEPTPMRRVGLSDGTSRSLAKAPALLGLALIACCSIPLQPSSSESFSIGDSRQLRRRRSVLAVHLDALMSSEGGIMTRQCFTRHLGQLASSALAVPMIKGSCYSAKVASCMSGSWTTDDSVLFKLLCLTARSARTRESMQTPRGISISQYTVVRTRSPPLRSSDTRDHFLSDAKPPRCTPPVHPTKTQQQRTDGQVERINAILAAYLRGYVRGFKNDWAAYLALAEFAYNRHYQASIQMTPFFADLGYNPPMLPHNEIPKQPDANDVSSTFPLHMERILRDLQAKVRETAQKMNLQYDKGAVIKFVNWGHLIEDILDHRLDKDGLDEYKCKWVGAIDDIAWEPVTNLKSVPRLIKQYLRRLNLLNPRGSKRIRECEAQVSLNQIKTGEIQQPSELTLCVTLSNISPTWIQD</sequence>
<evidence type="ECO:0000256" key="1">
    <source>
        <dbReference type="SAM" id="MobiDB-lite"/>
    </source>
</evidence>
<dbReference type="GO" id="GO:0003676">
    <property type="term" value="F:nucleic acid binding"/>
    <property type="evidence" value="ECO:0007669"/>
    <property type="project" value="InterPro"/>
</dbReference>
<dbReference type="Pfam" id="PF00385">
    <property type="entry name" value="Chromo"/>
    <property type="match status" value="1"/>
</dbReference>
<dbReference type="Gene3D" id="3.30.420.10">
    <property type="entry name" value="Ribonuclease H-like superfamily/Ribonuclease H"/>
    <property type="match status" value="1"/>
</dbReference>
<feature type="compositionally biased region" description="Basic and acidic residues" evidence="1">
    <location>
        <begin position="217"/>
        <end position="229"/>
    </location>
</feature>
<dbReference type="InterPro" id="IPR000953">
    <property type="entry name" value="Chromo/chromo_shadow_dom"/>
</dbReference>
<evidence type="ECO:0000313" key="4">
    <source>
        <dbReference type="Proteomes" id="UP001165083"/>
    </source>
</evidence>
<dbReference type="PROSITE" id="PS50013">
    <property type="entry name" value="CHROMO_2"/>
    <property type="match status" value="1"/>
</dbReference>
<dbReference type="CDD" id="cd00024">
    <property type="entry name" value="CD_CSD"/>
    <property type="match status" value="1"/>
</dbReference>
<feature type="domain" description="Chromo" evidence="2">
    <location>
        <begin position="364"/>
        <end position="414"/>
    </location>
</feature>
<dbReference type="InterPro" id="IPR036397">
    <property type="entry name" value="RNaseH_sf"/>
</dbReference>
<dbReference type="Gene3D" id="2.40.50.40">
    <property type="match status" value="1"/>
</dbReference>
<dbReference type="PANTHER" id="PTHR47266">
    <property type="entry name" value="ENDONUCLEASE-RELATED"/>
    <property type="match status" value="1"/>
</dbReference>